<proteinExistence type="predicted"/>
<dbReference type="EMBL" id="CAICTM010000131">
    <property type="protein sequence ID" value="CAB9502270.1"/>
    <property type="molecule type" value="Genomic_DNA"/>
</dbReference>
<gene>
    <name evidence="1" type="ORF">SEMRO_132_G062550.1</name>
</gene>
<sequence>MNLGNDRKRKFEDDGTEEDATLVLTTLEQRWARQLRVAARESQDVLKVSDWEIARQAVVSLGDGAEETLGSIRQMHSFQNQHDIQGTLEEGMAVLGKFHERFPDVLLNIDLCGNSKDGARYFAVIDLAALIQCVTACQEDDQEDDWKMLLATIYYMSQCMCPQMEGLRSGCTLIMECGGVDWKNAECLTHLWLELSLGAFPVCCQDVWFYNATPEGANSLTLLGIRSFSQELMQRMYIGCQMEVNGQQVSLRNMFSPTRRQDESDSDNDVTQQGSLMQTVEGLLELCFRNEGGFSLH</sequence>
<keyword evidence="2" id="KW-1185">Reference proteome</keyword>
<name>A0A9N8H7K5_9STRA</name>
<evidence type="ECO:0000313" key="1">
    <source>
        <dbReference type="EMBL" id="CAB9502270.1"/>
    </source>
</evidence>
<organism evidence="1 2">
    <name type="scientific">Seminavis robusta</name>
    <dbReference type="NCBI Taxonomy" id="568900"/>
    <lineage>
        <taxon>Eukaryota</taxon>
        <taxon>Sar</taxon>
        <taxon>Stramenopiles</taxon>
        <taxon>Ochrophyta</taxon>
        <taxon>Bacillariophyta</taxon>
        <taxon>Bacillariophyceae</taxon>
        <taxon>Bacillariophycidae</taxon>
        <taxon>Naviculales</taxon>
        <taxon>Naviculaceae</taxon>
        <taxon>Seminavis</taxon>
    </lineage>
</organism>
<dbReference type="AlphaFoldDB" id="A0A9N8H7K5"/>
<comment type="caution">
    <text evidence="1">The sequence shown here is derived from an EMBL/GenBank/DDBJ whole genome shotgun (WGS) entry which is preliminary data.</text>
</comment>
<evidence type="ECO:0000313" key="2">
    <source>
        <dbReference type="Proteomes" id="UP001153069"/>
    </source>
</evidence>
<dbReference type="Proteomes" id="UP001153069">
    <property type="component" value="Unassembled WGS sequence"/>
</dbReference>
<reference evidence="1" key="1">
    <citation type="submission" date="2020-06" db="EMBL/GenBank/DDBJ databases">
        <authorList>
            <consortium name="Plant Systems Biology data submission"/>
        </authorList>
    </citation>
    <scope>NUCLEOTIDE SEQUENCE</scope>
    <source>
        <strain evidence="1">D6</strain>
    </source>
</reference>
<accession>A0A9N8H7K5</accession>
<protein>
    <submittedName>
        <fullName evidence="1">Uncharacterized protein</fullName>
    </submittedName>
</protein>